<organism evidence="2 3">
    <name type="scientific">Vogesella indigofera</name>
    <name type="common">Pseudomonas indigofera</name>
    <dbReference type="NCBI Taxonomy" id="45465"/>
    <lineage>
        <taxon>Bacteria</taxon>
        <taxon>Pseudomonadati</taxon>
        <taxon>Pseudomonadota</taxon>
        <taxon>Betaproteobacteria</taxon>
        <taxon>Neisseriales</taxon>
        <taxon>Chromobacteriaceae</taxon>
        <taxon>Vogesella</taxon>
    </lineage>
</organism>
<evidence type="ECO:0000313" key="3">
    <source>
        <dbReference type="Proteomes" id="UP000279384"/>
    </source>
</evidence>
<dbReference type="EMBL" id="RBID01000018">
    <property type="protein sequence ID" value="RKQ54832.1"/>
    <property type="molecule type" value="Genomic_DNA"/>
</dbReference>
<keyword evidence="1" id="KW-1133">Transmembrane helix</keyword>
<dbReference type="Pfam" id="PF07456">
    <property type="entry name" value="Hpre_diP_synt_I"/>
    <property type="match status" value="1"/>
</dbReference>
<gene>
    <name evidence="2" type="ORF">C8E02_3094</name>
</gene>
<comment type="caution">
    <text evidence="2">The sequence shown here is derived from an EMBL/GenBank/DDBJ whole genome shotgun (WGS) entry which is preliminary data.</text>
</comment>
<evidence type="ECO:0000256" key="1">
    <source>
        <dbReference type="SAM" id="Phobius"/>
    </source>
</evidence>
<feature type="transmembrane region" description="Helical" evidence="1">
    <location>
        <begin position="143"/>
        <end position="164"/>
    </location>
</feature>
<dbReference type="Gene3D" id="1.10.1760.20">
    <property type="match status" value="1"/>
</dbReference>
<feature type="transmembrane region" description="Helical" evidence="1">
    <location>
        <begin position="119"/>
        <end position="137"/>
    </location>
</feature>
<evidence type="ECO:0000313" key="2">
    <source>
        <dbReference type="EMBL" id="RKQ54832.1"/>
    </source>
</evidence>
<dbReference type="PIRSF" id="PIRSF027391">
    <property type="entry name" value="Hpre_diP_synt_I"/>
    <property type="match status" value="1"/>
</dbReference>
<protein>
    <submittedName>
        <fullName evidence="2">Heptaprenyl diphosphate synthase</fullName>
    </submittedName>
</protein>
<feature type="transmembrane region" description="Helical" evidence="1">
    <location>
        <begin position="59"/>
        <end position="80"/>
    </location>
</feature>
<dbReference type="RefSeq" id="WP_120812110.1">
    <property type="nucleotide sequence ID" value="NZ_RBID01000018.1"/>
</dbReference>
<name>A0A495B1J7_VOGIN</name>
<accession>A0A495B1J7</accession>
<reference evidence="2 3" key="1">
    <citation type="submission" date="2018-10" db="EMBL/GenBank/DDBJ databases">
        <title>Genomic Encyclopedia of Type Strains, Phase IV (KMG-IV): sequencing the most valuable type-strain genomes for metagenomic binning, comparative biology and taxonomic classification.</title>
        <authorList>
            <person name="Goeker M."/>
        </authorList>
    </citation>
    <scope>NUCLEOTIDE SEQUENCE [LARGE SCALE GENOMIC DNA]</scope>
    <source>
        <strain evidence="2 3">DSM 3303</strain>
    </source>
</reference>
<feature type="transmembrane region" description="Helical" evidence="1">
    <location>
        <begin position="86"/>
        <end position="107"/>
    </location>
</feature>
<dbReference type="InterPro" id="IPR010898">
    <property type="entry name" value="Hpre_diP_synth_I"/>
</dbReference>
<keyword evidence="1" id="KW-0812">Transmembrane</keyword>
<proteinExistence type="predicted"/>
<dbReference type="AlphaFoldDB" id="A0A495B1J7"/>
<dbReference type="InterPro" id="IPR014535">
    <property type="entry name" value="Hpre_diP_synt_I"/>
</dbReference>
<feature type="transmembrane region" description="Helical" evidence="1">
    <location>
        <begin position="20"/>
        <end position="38"/>
    </location>
</feature>
<sequence>MTRSPTERTLQASADDHRIASLAALAIALGMVDAAIPSPLPGVKPGLANIMTLFALHTLGWRAAVWVTLLRVVGAGLLLGSLFTPGFWLSLGGALASLLLLGACRALPARHFSLVSHSLLAAQAHLLGQLLLVRLFLIPYDNILLLFPPLALAALLSGIANGLIASHLVQAHDKD</sequence>
<keyword evidence="1" id="KW-0472">Membrane</keyword>
<dbReference type="Proteomes" id="UP000279384">
    <property type="component" value="Unassembled WGS sequence"/>
</dbReference>